<comment type="caution">
    <text evidence="8">The sequence shown here is derived from an EMBL/GenBank/DDBJ whole genome shotgun (WGS) entry which is preliminary data.</text>
</comment>
<dbReference type="InterPro" id="IPR023299">
    <property type="entry name" value="ATPase_P-typ_cyto_dom_N"/>
</dbReference>
<feature type="transmembrane region" description="Helical" evidence="6">
    <location>
        <begin position="502"/>
        <end position="525"/>
    </location>
</feature>
<feature type="domain" description="Cation-transporting P-type ATPase C-terminal" evidence="7">
    <location>
        <begin position="454"/>
        <end position="657"/>
    </location>
</feature>
<keyword evidence="9" id="KW-1185">Reference proteome</keyword>
<dbReference type="NCBIfam" id="TIGR01494">
    <property type="entry name" value="ATPase_P-type"/>
    <property type="match status" value="1"/>
</dbReference>
<dbReference type="Gene3D" id="3.40.50.1000">
    <property type="entry name" value="HAD superfamily/HAD-like"/>
    <property type="match status" value="1"/>
</dbReference>
<evidence type="ECO:0000256" key="1">
    <source>
        <dbReference type="ARBA" id="ARBA00004141"/>
    </source>
</evidence>
<dbReference type="STRING" id="4072.A0A2G2YZL6"/>
<dbReference type="PRINTS" id="PR00119">
    <property type="entry name" value="CATATPASE"/>
</dbReference>
<comment type="subcellular location">
    <subcellularLocation>
        <location evidence="1">Membrane</location>
        <topology evidence="1">Multi-pass membrane protein</topology>
    </subcellularLocation>
</comment>
<dbReference type="Pfam" id="PF00689">
    <property type="entry name" value="Cation_ATPase_C"/>
    <property type="match status" value="1"/>
</dbReference>
<dbReference type="Proteomes" id="UP000222542">
    <property type="component" value="Unassembled WGS sequence"/>
</dbReference>
<dbReference type="Gramene" id="PHT75176">
    <property type="protein sequence ID" value="PHT75176"/>
    <property type="gene ID" value="T459_18698"/>
</dbReference>
<feature type="transmembrane region" description="Helical" evidence="6">
    <location>
        <begin position="606"/>
        <end position="624"/>
    </location>
</feature>
<dbReference type="SUPFAM" id="SSF81665">
    <property type="entry name" value="Calcium ATPase, transmembrane domain M"/>
    <property type="match status" value="1"/>
</dbReference>
<dbReference type="GO" id="GO:0005524">
    <property type="term" value="F:ATP binding"/>
    <property type="evidence" value="ECO:0007669"/>
    <property type="project" value="InterPro"/>
</dbReference>
<evidence type="ECO:0000313" key="8">
    <source>
        <dbReference type="EMBL" id="PHT75176.1"/>
    </source>
</evidence>
<evidence type="ECO:0000256" key="3">
    <source>
        <dbReference type="ARBA" id="ARBA00022842"/>
    </source>
</evidence>
<keyword evidence="2 6" id="KW-0812">Transmembrane</keyword>
<dbReference type="InterPro" id="IPR023298">
    <property type="entry name" value="ATPase_P-typ_TM_dom_sf"/>
</dbReference>
<keyword evidence="4 6" id="KW-1133">Transmembrane helix</keyword>
<accession>A0A2G2YZL6</accession>
<feature type="transmembrane region" description="Helical" evidence="6">
    <location>
        <begin position="630"/>
        <end position="654"/>
    </location>
</feature>
<keyword evidence="5 6" id="KW-0472">Membrane</keyword>
<dbReference type="PANTHER" id="PTHR42861">
    <property type="entry name" value="CALCIUM-TRANSPORTING ATPASE"/>
    <property type="match status" value="1"/>
</dbReference>
<dbReference type="SUPFAM" id="SSF56784">
    <property type="entry name" value="HAD-like"/>
    <property type="match status" value="1"/>
</dbReference>
<dbReference type="FunFam" id="1.20.1110.10:FF:000037">
    <property type="entry name" value="Calcium-transporting ATPase, putative"/>
    <property type="match status" value="1"/>
</dbReference>
<dbReference type="GO" id="GO:0006874">
    <property type="term" value="P:intracellular calcium ion homeostasis"/>
    <property type="evidence" value="ECO:0000318"/>
    <property type="project" value="GO_Central"/>
</dbReference>
<dbReference type="EMBL" id="AYRZ02000007">
    <property type="protein sequence ID" value="PHT75176.1"/>
    <property type="molecule type" value="Genomic_DNA"/>
</dbReference>
<dbReference type="GO" id="GO:0070588">
    <property type="term" value="P:calcium ion transmembrane transport"/>
    <property type="evidence" value="ECO:0000318"/>
    <property type="project" value="GO_Central"/>
</dbReference>
<dbReference type="InterPro" id="IPR001757">
    <property type="entry name" value="P_typ_ATPase"/>
</dbReference>
<dbReference type="GO" id="GO:0016887">
    <property type="term" value="F:ATP hydrolysis activity"/>
    <property type="evidence" value="ECO:0007669"/>
    <property type="project" value="InterPro"/>
</dbReference>
<feature type="transmembrane region" description="Helical" evidence="6">
    <location>
        <begin position="216"/>
        <end position="235"/>
    </location>
</feature>
<evidence type="ECO:0000256" key="4">
    <source>
        <dbReference type="ARBA" id="ARBA00022989"/>
    </source>
</evidence>
<evidence type="ECO:0000259" key="7">
    <source>
        <dbReference type="Pfam" id="PF00689"/>
    </source>
</evidence>
<dbReference type="InterPro" id="IPR023214">
    <property type="entry name" value="HAD_sf"/>
</dbReference>
<dbReference type="InterPro" id="IPR006068">
    <property type="entry name" value="ATPase_P-typ_cation-transptr_C"/>
</dbReference>
<dbReference type="Gene3D" id="3.40.1110.10">
    <property type="entry name" value="Calcium-transporting ATPase, cytoplasmic domain N"/>
    <property type="match status" value="1"/>
</dbReference>
<dbReference type="GO" id="GO:0005388">
    <property type="term" value="F:P-type calcium transporter activity"/>
    <property type="evidence" value="ECO:0000318"/>
    <property type="project" value="GO_Central"/>
</dbReference>
<evidence type="ECO:0000256" key="5">
    <source>
        <dbReference type="ARBA" id="ARBA00023136"/>
    </source>
</evidence>
<dbReference type="GO" id="GO:0016020">
    <property type="term" value="C:membrane"/>
    <property type="evidence" value="ECO:0000318"/>
    <property type="project" value="GO_Central"/>
</dbReference>
<protein>
    <submittedName>
        <fullName evidence="8">Calcium-transporting ATPase 2, endoplasmic reticulum-type</fullName>
    </submittedName>
</protein>
<proteinExistence type="predicted"/>
<dbReference type="Pfam" id="PF13246">
    <property type="entry name" value="Cation_ATPase"/>
    <property type="match status" value="1"/>
</dbReference>
<evidence type="ECO:0000313" key="9">
    <source>
        <dbReference type="Proteomes" id="UP000222542"/>
    </source>
</evidence>
<dbReference type="Gene3D" id="1.20.1110.10">
    <property type="entry name" value="Calcium-transporting ATPase, transmembrane domain"/>
    <property type="match status" value="1"/>
</dbReference>
<reference evidence="8 9" key="1">
    <citation type="journal article" date="2014" name="Nat. Genet.">
        <title>Genome sequence of the hot pepper provides insights into the evolution of pungency in Capsicum species.</title>
        <authorList>
            <person name="Kim S."/>
            <person name="Park M."/>
            <person name="Yeom S.I."/>
            <person name="Kim Y.M."/>
            <person name="Lee J.M."/>
            <person name="Lee H.A."/>
            <person name="Seo E."/>
            <person name="Choi J."/>
            <person name="Cheong K."/>
            <person name="Kim K.T."/>
            <person name="Jung K."/>
            <person name="Lee G.W."/>
            <person name="Oh S.K."/>
            <person name="Bae C."/>
            <person name="Kim S.B."/>
            <person name="Lee H.Y."/>
            <person name="Kim S.Y."/>
            <person name="Kim M.S."/>
            <person name="Kang B.C."/>
            <person name="Jo Y.D."/>
            <person name="Yang H.B."/>
            <person name="Jeong H.J."/>
            <person name="Kang W.H."/>
            <person name="Kwon J.K."/>
            <person name="Shin C."/>
            <person name="Lim J.Y."/>
            <person name="Park J.H."/>
            <person name="Huh J.H."/>
            <person name="Kim J.S."/>
            <person name="Kim B.D."/>
            <person name="Cohen O."/>
            <person name="Paran I."/>
            <person name="Suh M.C."/>
            <person name="Lee S.B."/>
            <person name="Kim Y.K."/>
            <person name="Shin Y."/>
            <person name="Noh S.J."/>
            <person name="Park J."/>
            <person name="Seo Y.S."/>
            <person name="Kwon S.Y."/>
            <person name="Kim H.A."/>
            <person name="Park J.M."/>
            <person name="Kim H.J."/>
            <person name="Choi S.B."/>
            <person name="Bosland P.W."/>
            <person name="Reeves G."/>
            <person name="Jo S.H."/>
            <person name="Lee B.W."/>
            <person name="Cho H.T."/>
            <person name="Choi H.S."/>
            <person name="Lee M.S."/>
            <person name="Yu Y."/>
            <person name="Do Choi Y."/>
            <person name="Park B.S."/>
            <person name="van Deynze A."/>
            <person name="Ashrafi H."/>
            <person name="Hill T."/>
            <person name="Kim W.T."/>
            <person name="Pai H.S."/>
            <person name="Ahn H.K."/>
            <person name="Yeam I."/>
            <person name="Giovannoni J.J."/>
            <person name="Rose J.K."/>
            <person name="Sorensen I."/>
            <person name="Lee S.J."/>
            <person name="Kim R.W."/>
            <person name="Choi I.Y."/>
            <person name="Choi B.S."/>
            <person name="Lim J.S."/>
            <person name="Lee Y.H."/>
            <person name="Choi D."/>
        </authorList>
    </citation>
    <scope>NUCLEOTIDE SEQUENCE [LARGE SCALE GENOMIC DNA]</scope>
    <source>
        <strain evidence="9">cv. CM334</strain>
    </source>
</reference>
<name>A0A2G2YZL6_CAPAN</name>
<sequence length="668" mass="73901">MPRYLDRSKIESFCEAFNNFNTNSSVPSTSTPPTPISKLSNSTTSQANFLEKWRKFSCKILVKWFGFVRPISKRIASSRKSTAKVDDRQRKVSEIQSCKSTTDTSFQGSPRRMLKSYSVVNWCGNDNNQRSSSSTRRVKSLRKVKNWSNINSPHEACSPIKSPSNDHSTDVWREKAISDAILYLKFCKRLNEVWLGTEMTISFLLIPPLLVNCVFTSLFCIMFGWIWAFIVGFGLHKGAVESLLECSTHVQLADRSTVPIDESCRQLLLSRLLEMSSKGLRCLGLAYKDDLGELSGYNAETHLAHKKLLDPSCCCSIESDIVFVGVVGLRQQIEILSQDGGKVFSRAEPRHKQEIVRILKEMGEVIAMTGDGVNDAPALKLADIGVAMGITGTEVAKEASDMVLADDNFSTILSAVAEGRAIYNNMKALIRYMISSNDGEVISIFLTAVLGIPECLIPVQLLWVNLVTDGPPATALGFNPADVDIMQKPPRKSNDALINSWVFFRYMVISSYVGIATVGIFIVWYTQASFLGINLVSDGHTLVELSQLRNWGEGSEWPNLTVSPFKAVNALTLSLSVLVAIEMFNSLNALSEDNSLIKMPPWRNPWLLVSMSASFGLHSLILYVPSLADMFGIVPLSLNEWLLVILLSAPVILIDEVPNLCGGGEELN</sequence>
<organism evidence="8 9">
    <name type="scientific">Capsicum annuum</name>
    <name type="common">Capsicum pepper</name>
    <dbReference type="NCBI Taxonomy" id="4072"/>
    <lineage>
        <taxon>Eukaryota</taxon>
        <taxon>Viridiplantae</taxon>
        <taxon>Streptophyta</taxon>
        <taxon>Embryophyta</taxon>
        <taxon>Tracheophyta</taxon>
        <taxon>Spermatophyta</taxon>
        <taxon>Magnoliopsida</taxon>
        <taxon>eudicotyledons</taxon>
        <taxon>Gunneridae</taxon>
        <taxon>Pentapetalae</taxon>
        <taxon>asterids</taxon>
        <taxon>lamiids</taxon>
        <taxon>Solanales</taxon>
        <taxon>Solanaceae</taxon>
        <taxon>Solanoideae</taxon>
        <taxon>Capsiceae</taxon>
        <taxon>Capsicum</taxon>
    </lineage>
</organism>
<reference evidence="8 9" key="2">
    <citation type="journal article" date="2017" name="Genome Biol.">
        <title>New reference genome sequences of hot pepper reveal the massive evolution of plant disease-resistance genes by retroduplication.</title>
        <authorList>
            <person name="Kim S."/>
            <person name="Park J."/>
            <person name="Yeom S.I."/>
            <person name="Kim Y.M."/>
            <person name="Seo E."/>
            <person name="Kim K.T."/>
            <person name="Kim M.S."/>
            <person name="Lee J.M."/>
            <person name="Cheong K."/>
            <person name="Shin H.S."/>
            <person name="Kim S.B."/>
            <person name="Han K."/>
            <person name="Lee J."/>
            <person name="Park M."/>
            <person name="Lee H.A."/>
            <person name="Lee H.Y."/>
            <person name="Lee Y."/>
            <person name="Oh S."/>
            <person name="Lee J.H."/>
            <person name="Choi E."/>
            <person name="Choi E."/>
            <person name="Lee S.E."/>
            <person name="Jeon J."/>
            <person name="Kim H."/>
            <person name="Choi G."/>
            <person name="Song H."/>
            <person name="Lee J."/>
            <person name="Lee S.C."/>
            <person name="Kwon J.K."/>
            <person name="Lee H.Y."/>
            <person name="Koo N."/>
            <person name="Hong Y."/>
            <person name="Kim R.W."/>
            <person name="Kang W.H."/>
            <person name="Huh J.H."/>
            <person name="Kang B.C."/>
            <person name="Yang T.J."/>
            <person name="Lee Y.H."/>
            <person name="Bennetzen J.L."/>
            <person name="Choi D."/>
        </authorList>
    </citation>
    <scope>NUCLEOTIDE SEQUENCE [LARGE SCALE GENOMIC DNA]</scope>
    <source>
        <strain evidence="9">cv. CM334</strain>
    </source>
</reference>
<gene>
    <name evidence="8" type="ORF">T459_18698</name>
</gene>
<dbReference type="InterPro" id="IPR036412">
    <property type="entry name" value="HAD-like_sf"/>
</dbReference>
<dbReference type="AlphaFoldDB" id="A0A2G2YZL6"/>
<dbReference type="SUPFAM" id="SSF81660">
    <property type="entry name" value="Metal cation-transporting ATPase, ATP-binding domain N"/>
    <property type="match status" value="1"/>
</dbReference>
<feature type="transmembrane region" description="Helical" evidence="6">
    <location>
        <begin position="567"/>
        <end position="585"/>
    </location>
</feature>
<evidence type="ECO:0000256" key="6">
    <source>
        <dbReference type="SAM" id="Phobius"/>
    </source>
</evidence>
<keyword evidence="3" id="KW-0460">Magnesium</keyword>
<evidence type="ECO:0000256" key="2">
    <source>
        <dbReference type="ARBA" id="ARBA00022692"/>
    </source>
</evidence>